<gene>
    <name evidence="3" type="ORF">AALO_G00226860</name>
</gene>
<feature type="compositionally biased region" description="Basic and acidic residues" evidence="2">
    <location>
        <begin position="476"/>
        <end position="488"/>
    </location>
</feature>
<comment type="caution">
    <text evidence="3">The sequence shown here is derived from an EMBL/GenBank/DDBJ whole genome shotgun (WGS) entry which is preliminary data.</text>
</comment>
<keyword evidence="1" id="KW-0175">Coiled coil</keyword>
<sequence>MPSNELKQRKKNTSQKQNADSSDGAKQNGEAEAKKSEATEQKCLVQKKSYLCLPESRTLLCLLSVSVCVALTCVVLQQNERFAEVEEKYNLLYGRTASYADLEQRVERVSEKLDVSKNRLEGALSSMSTATRLASDVASLRSAVAAMQASDEDDITTSSSSAGIQEINARFLNVTETWQSGIATVTTDLSTLREESRASHVRATESVNDAEQRLRALAERLEEFETSTRRNARVFERTEADDARQVQGQLDWNTARIGELDEKLARLARADREHAERLDEHVPRAQQCQGYLPAVEEAVRTILRLAKGFTVVERRVEELGLQVLGLEDSMLRGLTQTLHIRQAVDALRSGGGQGRLEEEQQHLGSSAGSEIDAMLETLREMEMEMDSKSMGSIFEVVEMVNKGVGEEVVNKAVGEKVEEEEVVNKAAGEEVVEEERKKEDEGAVTETIPPEEPEPKQEHNQEEEWPVPAEEMVETVETHIQDTEKDIPESLPSDVNV</sequence>
<reference evidence="3 4" key="1">
    <citation type="submission" date="2020-10" db="EMBL/GenBank/DDBJ databases">
        <title>Chromosome-scale genome assembly of the Allis shad, Alosa alosa.</title>
        <authorList>
            <person name="Margot Z."/>
            <person name="Christophe K."/>
            <person name="Cabau C."/>
            <person name="Louis A."/>
            <person name="Berthelot C."/>
            <person name="Parey E."/>
            <person name="Roest Crollius H."/>
            <person name="Montfort J."/>
            <person name="Robinson-Rechavi M."/>
            <person name="Bucao C."/>
            <person name="Bouchez O."/>
            <person name="Gislard M."/>
            <person name="Lluch J."/>
            <person name="Milhes M."/>
            <person name="Lampietro C."/>
            <person name="Lopez Roques C."/>
            <person name="Donnadieu C."/>
            <person name="Braasch I."/>
            <person name="Desvignes T."/>
            <person name="Postlethwait J."/>
            <person name="Bobe J."/>
            <person name="Guiguen Y."/>
        </authorList>
    </citation>
    <scope>NUCLEOTIDE SEQUENCE [LARGE SCALE GENOMIC DNA]</scope>
    <source>
        <strain evidence="3">M-15738</strain>
        <tissue evidence="3">Blood</tissue>
    </source>
</reference>
<feature type="coiled-coil region" evidence="1">
    <location>
        <begin position="200"/>
        <end position="227"/>
    </location>
</feature>
<accession>A0AAV6FYP2</accession>
<protein>
    <recommendedName>
        <fullName evidence="5">Inhibitor of nuclear factor kappa-B kinase-interacting protein</fullName>
    </recommendedName>
</protein>
<dbReference type="Proteomes" id="UP000823561">
    <property type="component" value="Chromosome 17"/>
</dbReference>
<dbReference type="AlphaFoldDB" id="A0AAV6FYP2"/>
<evidence type="ECO:0000256" key="2">
    <source>
        <dbReference type="SAM" id="MobiDB-lite"/>
    </source>
</evidence>
<feature type="compositionally biased region" description="Basic and acidic residues" evidence="2">
    <location>
        <begin position="453"/>
        <end position="462"/>
    </location>
</feature>
<proteinExistence type="predicted"/>
<evidence type="ECO:0000313" key="4">
    <source>
        <dbReference type="Proteomes" id="UP000823561"/>
    </source>
</evidence>
<name>A0AAV6FYP2_9TELE</name>
<evidence type="ECO:0000256" key="1">
    <source>
        <dbReference type="SAM" id="Coils"/>
    </source>
</evidence>
<dbReference type="InterPro" id="IPR024152">
    <property type="entry name" value="Inh_kappa-B_kinase-int"/>
</dbReference>
<organism evidence="3 4">
    <name type="scientific">Alosa alosa</name>
    <name type="common">allis shad</name>
    <dbReference type="NCBI Taxonomy" id="278164"/>
    <lineage>
        <taxon>Eukaryota</taxon>
        <taxon>Metazoa</taxon>
        <taxon>Chordata</taxon>
        <taxon>Craniata</taxon>
        <taxon>Vertebrata</taxon>
        <taxon>Euteleostomi</taxon>
        <taxon>Actinopterygii</taxon>
        <taxon>Neopterygii</taxon>
        <taxon>Teleostei</taxon>
        <taxon>Clupei</taxon>
        <taxon>Clupeiformes</taxon>
        <taxon>Clupeoidei</taxon>
        <taxon>Clupeidae</taxon>
        <taxon>Alosa</taxon>
    </lineage>
</organism>
<evidence type="ECO:0008006" key="5">
    <source>
        <dbReference type="Google" id="ProtNLM"/>
    </source>
</evidence>
<dbReference type="PANTHER" id="PTHR21734:SF11">
    <property type="entry name" value="INHIBITOR OF NUCLEAR FACTOR KAPPA-B KINASE-INTERACTING PROTEIN"/>
    <property type="match status" value="1"/>
</dbReference>
<feature type="compositionally biased region" description="Polar residues" evidence="2">
    <location>
        <begin position="14"/>
        <end position="25"/>
    </location>
</feature>
<evidence type="ECO:0000313" key="3">
    <source>
        <dbReference type="EMBL" id="KAG5267870.1"/>
    </source>
</evidence>
<dbReference type="PANTHER" id="PTHR21734">
    <property type="entry name" value="INHIBITOR OF NUCLEAR FACTOR KAPPA-B KINASE-INTERACTING PROTEIN"/>
    <property type="match status" value="1"/>
</dbReference>
<keyword evidence="4" id="KW-1185">Reference proteome</keyword>
<feature type="region of interest" description="Disordered" evidence="2">
    <location>
        <begin position="425"/>
        <end position="497"/>
    </location>
</feature>
<feature type="region of interest" description="Disordered" evidence="2">
    <location>
        <begin position="1"/>
        <end position="33"/>
    </location>
</feature>
<dbReference type="EMBL" id="JADWDJ010000017">
    <property type="protein sequence ID" value="KAG5267870.1"/>
    <property type="molecule type" value="Genomic_DNA"/>
</dbReference>